<dbReference type="InterPro" id="IPR053159">
    <property type="entry name" value="Hybrid_Histidine_Kinase"/>
</dbReference>
<name>A0A9N8DS86_9STRA</name>
<feature type="region of interest" description="Disordered" evidence="1">
    <location>
        <begin position="491"/>
        <end position="511"/>
    </location>
</feature>
<gene>
    <name evidence="4" type="ORF">SEMRO_315_G115260.1</name>
</gene>
<reference evidence="4" key="1">
    <citation type="submission" date="2020-06" db="EMBL/GenBank/DDBJ databases">
        <authorList>
            <consortium name="Plant Systems Biology data submission"/>
        </authorList>
    </citation>
    <scope>NUCLEOTIDE SEQUENCE</scope>
    <source>
        <strain evidence="4">D6</strain>
    </source>
</reference>
<dbReference type="OrthoDB" id="45468at2759"/>
<protein>
    <recommendedName>
        <fullName evidence="3">Orc1-like AAA ATPase domain-containing protein</fullName>
    </recommendedName>
</protein>
<dbReference type="InterPro" id="IPR041664">
    <property type="entry name" value="AAA_16"/>
</dbReference>
<dbReference type="PANTHER" id="PTHR43642:SF1">
    <property type="entry name" value="HYBRID SIGNAL TRANSDUCTION HISTIDINE KINASE G"/>
    <property type="match status" value="1"/>
</dbReference>
<feature type="transmembrane region" description="Helical" evidence="2">
    <location>
        <begin position="968"/>
        <end position="992"/>
    </location>
</feature>
<accession>A0A9N8DS86</accession>
<organism evidence="4 5">
    <name type="scientific">Seminavis robusta</name>
    <dbReference type="NCBI Taxonomy" id="568900"/>
    <lineage>
        <taxon>Eukaryota</taxon>
        <taxon>Sar</taxon>
        <taxon>Stramenopiles</taxon>
        <taxon>Ochrophyta</taxon>
        <taxon>Bacillariophyta</taxon>
        <taxon>Bacillariophyceae</taxon>
        <taxon>Bacillariophycidae</taxon>
        <taxon>Naviculales</taxon>
        <taxon>Naviculaceae</taxon>
        <taxon>Seminavis</taxon>
    </lineage>
</organism>
<proteinExistence type="predicted"/>
<keyword evidence="2" id="KW-0472">Membrane</keyword>
<dbReference type="PANTHER" id="PTHR43642">
    <property type="entry name" value="HYBRID SIGNAL TRANSDUCTION HISTIDINE KINASE G"/>
    <property type="match status" value="1"/>
</dbReference>
<dbReference type="InterPro" id="IPR027417">
    <property type="entry name" value="P-loop_NTPase"/>
</dbReference>
<comment type="caution">
    <text evidence="4">The sequence shown here is derived from an EMBL/GenBank/DDBJ whole genome shotgun (WGS) entry which is preliminary data.</text>
</comment>
<evidence type="ECO:0000259" key="3">
    <source>
        <dbReference type="Pfam" id="PF13191"/>
    </source>
</evidence>
<dbReference type="Pfam" id="PF13191">
    <property type="entry name" value="AAA_16"/>
    <property type="match status" value="1"/>
</dbReference>
<dbReference type="AlphaFoldDB" id="A0A9N8DS86"/>
<dbReference type="Proteomes" id="UP001153069">
    <property type="component" value="Unassembled WGS sequence"/>
</dbReference>
<evidence type="ECO:0000313" key="4">
    <source>
        <dbReference type="EMBL" id="CAB9507654.1"/>
    </source>
</evidence>
<keyword evidence="2" id="KW-0812">Transmembrane</keyword>
<dbReference type="Gene3D" id="3.40.50.300">
    <property type="entry name" value="P-loop containing nucleotide triphosphate hydrolases"/>
    <property type="match status" value="1"/>
</dbReference>
<evidence type="ECO:0000256" key="2">
    <source>
        <dbReference type="SAM" id="Phobius"/>
    </source>
</evidence>
<dbReference type="EMBL" id="CAICTM010000314">
    <property type="protein sequence ID" value="CAB9507654.1"/>
    <property type="molecule type" value="Genomic_DNA"/>
</dbReference>
<evidence type="ECO:0000313" key="5">
    <source>
        <dbReference type="Proteomes" id="UP001153069"/>
    </source>
</evidence>
<keyword evidence="5" id="KW-1185">Reference proteome</keyword>
<feature type="domain" description="Orc1-like AAA ATPase" evidence="3">
    <location>
        <begin position="90"/>
        <end position="290"/>
    </location>
</feature>
<keyword evidence="2" id="KW-1133">Transmembrane helix</keyword>
<evidence type="ECO:0000256" key="1">
    <source>
        <dbReference type="SAM" id="MobiDB-lite"/>
    </source>
</evidence>
<dbReference type="SUPFAM" id="SSF52540">
    <property type="entry name" value="P-loop containing nucleoside triphosphate hydrolases"/>
    <property type="match status" value="1"/>
</dbReference>
<sequence>MSTEIPTDVRAPEFRFSVVDVHHGYDGEENPELVAKTAAWKPVTPSSTTGSCISPPRVPESCNATTACQCSALVDDDTTTTSFTNHSDDKLYGRRDEEARLQAAYQRCQSALRRPELTLITGESGKGKSCLAHSLRRRVEADHGFFVSGKFDQLERPETCYPLVRAASSLIEQLLERMTDTTTCTTACSCNQQQQHYQAIHQALQEIADTEPLLVDMIPSLRQFQTTTNSTTTTTGTHHTTSSADAPKIVALAFGRFLQAVCSPDVPLVFFLDDIQWAKAAPLEIVRELLMMNTTNENDNDNTTTTPGFMLLASCRGNEVPMEHHLSVLLRELETTSVAITDIRLDNLTLEAVNEMVRDQLTELVVSTETPVGTTRRLAQHIWEQTRGNTFFTIQLIQRIRHDHQQQTTVSVSSHDGAMITNNMQQYHYESALDLVTETILRLPKDVQEVLTIASCFGAEFHSVLLEELVDFDIREALEIAQDEQIIAKTTTTPTTATTSTSSSDSTDTTNQNTATYRFLHDQFQFAAFSLIPQQEQASMHLKIGRKLWNELNEAELASFGFAVVRQIRLGSHLLVDEGERYRVADLLLQAGVHATHTSAFDEAASHYELGISLLPTRRRCCWRDEYHITLQLYLRAAEVSYCIGNHERVEALTDMVLTNARNNKDKIGASITRMESLAATNQTKRALELALSVLAENGYRLPKKGSIANILFQLFKTKRKLKRYSNEQIRRMPTIDDGVTLDMMKIFNLAVVYSIYCEPLFFPIVTMVAVQTALKKGLCGASAVPYAAISMLLCCHFGEVDLGFRLGRLSLDIVDDTKALHWQPRVLVLVHTFVFLTRDSLTDQLAPLLTGHRRALANGDTEMAMTAAQLRSGIGLHASIPLKPLISDMKLYLRMMQAHGQTLSMQFLLPMLQSALNLVHGSENPAMLTGDIMDEEHVYVKYSKLMMACLFGDFALAETFARDVPNWPIVGFTVFIRVGIFLYAGVSLAAASSGSKRARLRSVRQYLGKLKSLVRSSEGRYDPQVCILEAEALGVRGETDAAVAKFQLAIDLARDQNLHAIVGLACERAWTILQQAGSCVEASKYLVQATEAFQKWGADAKVKQLAPSLPPECRQSFIEHLDVSQ</sequence>